<dbReference type="GO" id="GO:0016706">
    <property type="term" value="F:2-oxoglutarate-dependent dioxygenase activity"/>
    <property type="evidence" value="ECO:0007669"/>
    <property type="project" value="UniProtKB-ARBA"/>
</dbReference>
<dbReference type="InterPro" id="IPR042098">
    <property type="entry name" value="TauD-like_sf"/>
</dbReference>
<keyword evidence="5" id="KW-0223">Dioxygenase</keyword>
<name>A0A1I1DXV4_9GAMM</name>
<dbReference type="InterPro" id="IPR050411">
    <property type="entry name" value="AlphaKG_dependent_hydroxylases"/>
</dbReference>
<evidence type="ECO:0000256" key="2">
    <source>
        <dbReference type="ARBA" id="ARBA00023002"/>
    </source>
</evidence>
<dbReference type="PANTHER" id="PTHR10696:SF56">
    <property type="entry name" value="TAUD_TFDA-LIKE DOMAIN-CONTAINING PROTEIN"/>
    <property type="match status" value="1"/>
</dbReference>
<gene>
    <name evidence="5" type="ORF">SAMN02745724_00116</name>
</gene>
<evidence type="ECO:0000259" key="4">
    <source>
        <dbReference type="Pfam" id="PF02668"/>
    </source>
</evidence>
<dbReference type="RefSeq" id="WP_245763720.1">
    <property type="nucleotide sequence ID" value="NZ_FOLO01000001.1"/>
</dbReference>
<comment type="cofactor">
    <cofactor evidence="1">
        <name>Fe(2+)</name>
        <dbReference type="ChEBI" id="CHEBI:29033"/>
    </cofactor>
</comment>
<keyword evidence="6" id="KW-1185">Reference proteome</keyword>
<evidence type="ECO:0000256" key="3">
    <source>
        <dbReference type="ARBA" id="ARBA00023194"/>
    </source>
</evidence>
<reference evidence="5 6" key="1">
    <citation type="submission" date="2016-10" db="EMBL/GenBank/DDBJ databases">
        <authorList>
            <person name="de Groot N.N."/>
        </authorList>
    </citation>
    <scope>NUCLEOTIDE SEQUENCE [LARGE SCALE GENOMIC DNA]</scope>
    <source>
        <strain evidence="5 6">DSM 6059</strain>
    </source>
</reference>
<organism evidence="5 6">
    <name type="scientific">Pseudoalteromonas denitrificans DSM 6059</name>
    <dbReference type="NCBI Taxonomy" id="1123010"/>
    <lineage>
        <taxon>Bacteria</taxon>
        <taxon>Pseudomonadati</taxon>
        <taxon>Pseudomonadota</taxon>
        <taxon>Gammaproteobacteria</taxon>
        <taxon>Alteromonadales</taxon>
        <taxon>Pseudoalteromonadaceae</taxon>
        <taxon>Pseudoalteromonas</taxon>
    </lineage>
</organism>
<keyword evidence="2" id="KW-0560">Oxidoreductase</keyword>
<dbReference type="GO" id="GO:0017000">
    <property type="term" value="P:antibiotic biosynthetic process"/>
    <property type="evidence" value="ECO:0007669"/>
    <property type="project" value="UniProtKB-KW"/>
</dbReference>
<dbReference type="Gene3D" id="3.60.130.10">
    <property type="entry name" value="Clavaminate synthase-like"/>
    <property type="match status" value="1"/>
</dbReference>
<proteinExistence type="predicted"/>
<dbReference type="EMBL" id="FOLO01000001">
    <property type="protein sequence ID" value="SFB79765.1"/>
    <property type="molecule type" value="Genomic_DNA"/>
</dbReference>
<accession>A0A1I1DXV4</accession>
<protein>
    <submittedName>
        <fullName evidence="5">Taurine dioxygenase, alpha-ketoglutarate-dependent</fullName>
    </submittedName>
</protein>
<dbReference type="SUPFAM" id="SSF51197">
    <property type="entry name" value="Clavaminate synthase-like"/>
    <property type="match status" value="1"/>
</dbReference>
<dbReference type="InterPro" id="IPR003819">
    <property type="entry name" value="TauD/TfdA-like"/>
</dbReference>
<sequence>MTKLTINPVAELNNIEILLNANIPSNKLIQWAEQNKDEIENALQKNGLLLIRGLKVDNSEQFGQLLSTLFGEELAEYGYRSTPRTAVGCNVYTATEYHSDATIAQHNECAYANKWAMRLGFWCQLPADEGGATPIADSREIYNRLPLSIRDKFEQKKVMYVRNYGLIDLPWQEVFQTEDKVKVEQYCEQNQIQFEWKDDGGLRTRQVNPAVALHPISGEKVWFNQAHLFHVSNLEENLRESMLSLFDQHSLPRNAFYGDGSPLEEEVLDIIRQVYKQQTYHFTWQKNDILLVDNMLFTHGRQPFKGERKVLVGMAQGHGH</sequence>
<dbReference type="STRING" id="1123010.SAMN02745724_00116"/>
<dbReference type="PANTHER" id="PTHR10696">
    <property type="entry name" value="GAMMA-BUTYROBETAINE HYDROXYLASE-RELATED"/>
    <property type="match status" value="1"/>
</dbReference>
<dbReference type="Proteomes" id="UP000198862">
    <property type="component" value="Unassembled WGS sequence"/>
</dbReference>
<evidence type="ECO:0000313" key="6">
    <source>
        <dbReference type="Proteomes" id="UP000198862"/>
    </source>
</evidence>
<feature type="domain" description="TauD/TfdA-like" evidence="4">
    <location>
        <begin position="23"/>
        <end position="313"/>
    </location>
</feature>
<dbReference type="Pfam" id="PF02668">
    <property type="entry name" value="TauD"/>
    <property type="match status" value="1"/>
</dbReference>
<evidence type="ECO:0000256" key="1">
    <source>
        <dbReference type="ARBA" id="ARBA00001954"/>
    </source>
</evidence>
<keyword evidence="3" id="KW-0045">Antibiotic biosynthesis</keyword>
<dbReference type="AlphaFoldDB" id="A0A1I1DXV4"/>
<evidence type="ECO:0000313" key="5">
    <source>
        <dbReference type="EMBL" id="SFB79765.1"/>
    </source>
</evidence>